<protein>
    <submittedName>
        <fullName evidence="2">Uncharacterized protein</fullName>
    </submittedName>
</protein>
<organism evidence="2 3">
    <name type="scientific">Brachionus plicatilis</name>
    <name type="common">Marine rotifer</name>
    <name type="synonym">Brachionus muelleri</name>
    <dbReference type="NCBI Taxonomy" id="10195"/>
    <lineage>
        <taxon>Eukaryota</taxon>
        <taxon>Metazoa</taxon>
        <taxon>Spiralia</taxon>
        <taxon>Gnathifera</taxon>
        <taxon>Rotifera</taxon>
        <taxon>Eurotatoria</taxon>
        <taxon>Monogononta</taxon>
        <taxon>Pseudotrocha</taxon>
        <taxon>Ploima</taxon>
        <taxon>Brachionidae</taxon>
        <taxon>Brachionus</taxon>
    </lineage>
</organism>
<dbReference type="EMBL" id="REGN01001190">
    <property type="protein sequence ID" value="RNA36427.1"/>
    <property type="molecule type" value="Genomic_DNA"/>
</dbReference>
<name>A0A3M7SLD2_BRAPC</name>
<keyword evidence="1" id="KW-1133">Transmembrane helix</keyword>
<comment type="caution">
    <text evidence="2">The sequence shown here is derived from an EMBL/GenBank/DDBJ whole genome shotgun (WGS) entry which is preliminary data.</text>
</comment>
<evidence type="ECO:0000313" key="3">
    <source>
        <dbReference type="Proteomes" id="UP000276133"/>
    </source>
</evidence>
<accession>A0A3M7SLD2</accession>
<proteinExistence type="predicted"/>
<keyword evidence="1" id="KW-0472">Membrane</keyword>
<dbReference type="AlphaFoldDB" id="A0A3M7SLD2"/>
<keyword evidence="3" id="KW-1185">Reference proteome</keyword>
<feature type="transmembrane region" description="Helical" evidence="1">
    <location>
        <begin position="21"/>
        <end position="43"/>
    </location>
</feature>
<gene>
    <name evidence="2" type="ORF">BpHYR1_027734</name>
</gene>
<dbReference type="Proteomes" id="UP000276133">
    <property type="component" value="Unassembled WGS sequence"/>
</dbReference>
<evidence type="ECO:0000256" key="1">
    <source>
        <dbReference type="SAM" id="Phobius"/>
    </source>
</evidence>
<evidence type="ECO:0000313" key="2">
    <source>
        <dbReference type="EMBL" id="RNA36427.1"/>
    </source>
</evidence>
<reference evidence="2 3" key="1">
    <citation type="journal article" date="2018" name="Sci. Rep.">
        <title>Genomic signatures of local adaptation to the degree of environmental predictability in rotifers.</title>
        <authorList>
            <person name="Franch-Gras L."/>
            <person name="Hahn C."/>
            <person name="Garcia-Roger E.M."/>
            <person name="Carmona M.J."/>
            <person name="Serra M."/>
            <person name="Gomez A."/>
        </authorList>
    </citation>
    <scope>NUCLEOTIDE SEQUENCE [LARGE SCALE GENOMIC DNA]</scope>
    <source>
        <strain evidence="2">HYR1</strain>
    </source>
</reference>
<sequence>MGSMIRSPRNKTRIFGFSLHAFLQGYAIILLIVAPLHYSWFLFAYKWQIRGSSREQQNV</sequence>
<keyword evidence="1" id="KW-0812">Transmembrane</keyword>